<name>A0ABT1TA39_9SPHI</name>
<feature type="transmembrane region" description="Helical" evidence="1">
    <location>
        <begin position="90"/>
        <end position="110"/>
    </location>
</feature>
<reference evidence="2 3" key="1">
    <citation type="submission" date="2022-07" db="EMBL/GenBank/DDBJ databases">
        <title>Mucilaginibacter sp. JC4.</title>
        <authorList>
            <person name="Le V."/>
            <person name="Ko S.-R."/>
            <person name="Ahn C.-Y."/>
            <person name="Oh H.-M."/>
        </authorList>
    </citation>
    <scope>NUCLEOTIDE SEQUENCE [LARGE SCALE GENOMIC DNA]</scope>
    <source>
        <strain evidence="2 3">JC4</strain>
    </source>
</reference>
<proteinExistence type="predicted"/>
<feature type="transmembrane region" description="Helical" evidence="1">
    <location>
        <begin position="116"/>
        <end position="137"/>
    </location>
</feature>
<sequence length="144" mass="15778">MPWDCGSSGPLSGGPASHELALALIFGWAVWINYDTCHEHPEAYLEFGRYAMGYSSFINGWFRGHIKGMVSTIAAGQGLIALAMSYRGQWVRAACMAAIVFLLAITPLGLGAAFPFLLILAFAAGKLLYQTMAWPLWSKRAYQR</sequence>
<evidence type="ECO:0000313" key="2">
    <source>
        <dbReference type="EMBL" id="MCQ6961502.1"/>
    </source>
</evidence>
<gene>
    <name evidence="2" type="ORF">NPE20_26250</name>
</gene>
<comment type="caution">
    <text evidence="2">The sequence shown here is derived from an EMBL/GenBank/DDBJ whole genome shotgun (WGS) entry which is preliminary data.</text>
</comment>
<organism evidence="2 3">
    <name type="scientific">Mucilaginibacter aquariorum</name>
    <dbReference type="NCBI Taxonomy" id="2967225"/>
    <lineage>
        <taxon>Bacteria</taxon>
        <taxon>Pseudomonadati</taxon>
        <taxon>Bacteroidota</taxon>
        <taxon>Sphingobacteriia</taxon>
        <taxon>Sphingobacteriales</taxon>
        <taxon>Sphingobacteriaceae</taxon>
        <taxon>Mucilaginibacter</taxon>
    </lineage>
</organism>
<dbReference type="RefSeq" id="WP_256541667.1">
    <property type="nucleotide sequence ID" value="NZ_JANHOH010000015.1"/>
</dbReference>
<protein>
    <submittedName>
        <fullName evidence="2">Uncharacterized protein</fullName>
    </submittedName>
</protein>
<keyword evidence="3" id="KW-1185">Reference proteome</keyword>
<evidence type="ECO:0000313" key="3">
    <source>
        <dbReference type="Proteomes" id="UP001204376"/>
    </source>
</evidence>
<accession>A0ABT1TA39</accession>
<keyword evidence="1" id="KW-0472">Membrane</keyword>
<dbReference type="EMBL" id="JANHOH010000015">
    <property type="protein sequence ID" value="MCQ6961502.1"/>
    <property type="molecule type" value="Genomic_DNA"/>
</dbReference>
<keyword evidence="1" id="KW-1133">Transmembrane helix</keyword>
<keyword evidence="1" id="KW-0812">Transmembrane</keyword>
<evidence type="ECO:0000256" key="1">
    <source>
        <dbReference type="SAM" id="Phobius"/>
    </source>
</evidence>
<dbReference type="Proteomes" id="UP001204376">
    <property type="component" value="Unassembled WGS sequence"/>
</dbReference>